<organism evidence="19 20">
    <name type="scientific">Chrysophaeum taylorii</name>
    <dbReference type="NCBI Taxonomy" id="2483200"/>
    <lineage>
        <taxon>Eukaryota</taxon>
        <taxon>Sar</taxon>
        <taxon>Stramenopiles</taxon>
        <taxon>Ochrophyta</taxon>
        <taxon>Pelagophyceae</taxon>
        <taxon>Pelagomonadales</taxon>
        <taxon>Pelagomonadaceae</taxon>
        <taxon>Chrysophaeum</taxon>
    </lineage>
</organism>
<evidence type="ECO:0000259" key="18">
    <source>
        <dbReference type="SMART" id="SM00729"/>
    </source>
</evidence>
<dbReference type="GO" id="GO:0051539">
    <property type="term" value="F:4 iron, 4 sulfur cluster binding"/>
    <property type="evidence" value="ECO:0007669"/>
    <property type="project" value="UniProtKB-KW"/>
</dbReference>
<keyword evidence="9" id="KW-0479">Metal-binding</keyword>
<evidence type="ECO:0000256" key="15">
    <source>
        <dbReference type="ARBA" id="ARBA00047372"/>
    </source>
</evidence>
<evidence type="ECO:0000313" key="20">
    <source>
        <dbReference type="Proteomes" id="UP001230188"/>
    </source>
</evidence>
<evidence type="ECO:0000256" key="2">
    <source>
        <dbReference type="ARBA" id="ARBA00005217"/>
    </source>
</evidence>
<dbReference type="FunFam" id="3.80.30.20:FF:000011">
    <property type="entry name" value="Elongator complex"/>
    <property type="match status" value="1"/>
</dbReference>
<dbReference type="Gene3D" id="3.40.630.30">
    <property type="match status" value="1"/>
</dbReference>
<dbReference type="EC" id="2.3.1.311" evidence="14"/>
<dbReference type="InterPro" id="IPR039661">
    <property type="entry name" value="ELP3"/>
</dbReference>
<evidence type="ECO:0000256" key="4">
    <source>
        <dbReference type="ARBA" id="ARBA00022485"/>
    </source>
</evidence>
<dbReference type="InterPro" id="IPR058240">
    <property type="entry name" value="rSAM_sf"/>
</dbReference>
<protein>
    <recommendedName>
        <fullName evidence="14">tRNA carboxymethyluridine synthase</fullName>
        <ecNumber evidence="14">2.3.1.311</ecNumber>
    </recommendedName>
</protein>
<keyword evidence="11" id="KW-0408">Iron</keyword>
<evidence type="ECO:0000256" key="10">
    <source>
        <dbReference type="ARBA" id="ARBA00022884"/>
    </source>
</evidence>
<dbReference type="InterPro" id="IPR032432">
    <property type="entry name" value="Radical_SAM_C"/>
</dbReference>
<evidence type="ECO:0000256" key="16">
    <source>
        <dbReference type="SAM" id="MobiDB-lite"/>
    </source>
</evidence>
<evidence type="ECO:0000256" key="17">
    <source>
        <dbReference type="SAM" id="Phobius"/>
    </source>
</evidence>
<keyword evidence="17" id="KW-1133">Transmembrane helix</keyword>
<name>A0AAD7UCJ7_9STRA</name>
<comment type="cofactor">
    <cofactor evidence="1">
        <name>[4Fe-4S] cluster</name>
        <dbReference type="ChEBI" id="CHEBI:49883"/>
    </cofactor>
</comment>
<evidence type="ECO:0000256" key="11">
    <source>
        <dbReference type="ARBA" id="ARBA00023004"/>
    </source>
</evidence>
<dbReference type="SFLD" id="SFLDG01086">
    <property type="entry name" value="elongater_protein-like"/>
    <property type="match status" value="1"/>
</dbReference>
<evidence type="ECO:0000256" key="5">
    <source>
        <dbReference type="ARBA" id="ARBA00022555"/>
    </source>
</evidence>
<dbReference type="SUPFAM" id="SSF55729">
    <property type="entry name" value="Acyl-CoA N-acyltransferases (Nat)"/>
    <property type="match status" value="1"/>
</dbReference>
<dbReference type="GO" id="GO:0046872">
    <property type="term" value="F:metal ion binding"/>
    <property type="evidence" value="ECO:0007669"/>
    <property type="project" value="UniProtKB-KW"/>
</dbReference>
<dbReference type="InterPro" id="IPR006638">
    <property type="entry name" value="Elp3/MiaA/NifB-like_rSAM"/>
</dbReference>
<comment type="caution">
    <text evidence="19">The sequence shown here is derived from an EMBL/GenBank/DDBJ whole genome shotgun (WGS) entry which is preliminary data.</text>
</comment>
<evidence type="ECO:0000256" key="9">
    <source>
        <dbReference type="ARBA" id="ARBA00022723"/>
    </source>
</evidence>
<keyword evidence="13" id="KW-0012">Acyltransferase</keyword>
<keyword evidence="7" id="KW-0949">S-adenosyl-L-methionine</keyword>
<keyword evidence="6" id="KW-0808">Transferase</keyword>
<accession>A0AAD7UCJ7</accession>
<dbReference type="InterPro" id="IPR016181">
    <property type="entry name" value="Acyl_CoA_acyltransferase"/>
</dbReference>
<evidence type="ECO:0000256" key="14">
    <source>
        <dbReference type="ARBA" id="ARBA00044771"/>
    </source>
</evidence>
<gene>
    <name evidence="19" type="ORF">CTAYLR_003217</name>
</gene>
<keyword evidence="17" id="KW-0472">Membrane</keyword>
<dbReference type="PANTHER" id="PTHR11135">
    <property type="entry name" value="HISTONE ACETYLTRANSFERASE-RELATED"/>
    <property type="match status" value="1"/>
</dbReference>
<dbReference type="SUPFAM" id="SSF102114">
    <property type="entry name" value="Radical SAM enzymes"/>
    <property type="match status" value="1"/>
</dbReference>
<keyword evidence="17" id="KW-0812">Transmembrane</keyword>
<keyword evidence="12" id="KW-0411">Iron-sulfur</keyword>
<dbReference type="InterPro" id="IPR034687">
    <property type="entry name" value="ELP3-like"/>
</dbReference>
<evidence type="ECO:0000256" key="8">
    <source>
        <dbReference type="ARBA" id="ARBA00022694"/>
    </source>
</evidence>
<dbReference type="GO" id="GO:0005634">
    <property type="term" value="C:nucleus"/>
    <property type="evidence" value="ECO:0007669"/>
    <property type="project" value="TreeGrafter"/>
</dbReference>
<feature type="region of interest" description="Disordered" evidence="16">
    <location>
        <begin position="464"/>
        <end position="506"/>
    </location>
</feature>
<dbReference type="EMBL" id="JAQMWT010000443">
    <property type="protein sequence ID" value="KAJ8601189.1"/>
    <property type="molecule type" value="Genomic_DNA"/>
</dbReference>
<dbReference type="PANTHER" id="PTHR11135:SF2">
    <property type="entry name" value="ELONGATOR COMPLEX PROTEIN 3"/>
    <property type="match status" value="1"/>
</dbReference>
<dbReference type="GO" id="GO:0106261">
    <property type="term" value="F:tRNA uridine(34) acetyltransferase activity"/>
    <property type="evidence" value="ECO:0007669"/>
    <property type="project" value="UniProtKB-EC"/>
</dbReference>
<proteinExistence type="inferred from homology"/>
<evidence type="ECO:0000256" key="12">
    <source>
        <dbReference type="ARBA" id="ARBA00023014"/>
    </source>
</evidence>
<dbReference type="Pfam" id="PF04055">
    <property type="entry name" value="Radical_SAM"/>
    <property type="match status" value="1"/>
</dbReference>
<comment type="similarity">
    <text evidence="3">Belongs to the ELP3 family.</text>
</comment>
<keyword evidence="10" id="KW-0694">RNA-binding</keyword>
<evidence type="ECO:0000256" key="3">
    <source>
        <dbReference type="ARBA" id="ARBA00005494"/>
    </source>
</evidence>
<sequence>MGEEIMCDGVAGSAPFEFAGERRLHYENANIEDIYKRWDELCPSEQMPALEAMVLGLLAVDPIPRTERELATALRPLRKLHKFSPRKAQLLQAYRMMVRSGTVAGRSAALEEVLTTKASKSMSGVLVVTVLTSPYPSVNGGKPQRFTCKWNCYYCPNEPGQPRSYLRDEPAVLRANQNRFDPVLQFTERCATLAQNGHPVDKVELLVLGGTWASYPLEYRRAFCRDLYYAANTFWERRKRPRATLADEQRLNETAATKIIGLTLETRPDTITKSELELLRSYGCTRVQLGAQHVDRDILDGVNRGHGRAETATALRLLKDACYKVDIHLMPNLPGATPEKDIAMFDDVLSSEDLQADQWKIYPCEVTPWTVIKKWFDEGTYTPYSEADLLRVLVDVKAKVHPWIRLNRVIRDIPSNYILGGVDVPNMREDVLAAMRRAGKRCRCIRCREVGDIGGLNQVPIDSWVDSPNATNSRQQRKLQRTKGPVEAARSALRSRPNREGVLARRSSEQLVTSAELARRTYRASGAVEHFLSFETPDRLTIFAFLRLRLSHNPRAFQSLEGCALVRELHVYGQLVLATTAPKTPDQQRGDLTKDAQQHRGFGRRLMAEAERLASRAGFDAIAVISGVGTRDYYRRLGYELHPDGDYLIKRLPRRRHLLHRPFWLVSALLFALLAVVPLLLHWWPPAR</sequence>
<dbReference type="GO" id="GO:0000049">
    <property type="term" value="F:tRNA binding"/>
    <property type="evidence" value="ECO:0007669"/>
    <property type="project" value="UniProtKB-KW"/>
</dbReference>
<keyword evidence="5" id="KW-0820">tRNA-binding</keyword>
<evidence type="ECO:0000256" key="6">
    <source>
        <dbReference type="ARBA" id="ARBA00022679"/>
    </source>
</evidence>
<feature type="transmembrane region" description="Helical" evidence="17">
    <location>
        <begin position="663"/>
        <end position="684"/>
    </location>
</feature>
<dbReference type="SMART" id="SM00729">
    <property type="entry name" value="Elp3"/>
    <property type="match status" value="1"/>
</dbReference>
<evidence type="ECO:0000256" key="7">
    <source>
        <dbReference type="ARBA" id="ARBA00022691"/>
    </source>
</evidence>
<evidence type="ECO:0000313" key="19">
    <source>
        <dbReference type="EMBL" id="KAJ8601189.1"/>
    </source>
</evidence>
<dbReference type="GO" id="GO:0005737">
    <property type="term" value="C:cytoplasm"/>
    <property type="evidence" value="ECO:0007669"/>
    <property type="project" value="TreeGrafter"/>
</dbReference>
<feature type="compositionally biased region" description="Basic and acidic residues" evidence="16">
    <location>
        <begin position="497"/>
        <end position="506"/>
    </location>
</feature>
<dbReference type="AlphaFoldDB" id="A0AAD7UCJ7"/>
<keyword evidence="8" id="KW-0819">tRNA processing</keyword>
<keyword evidence="4" id="KW-0004">4Fe-4S</keyword>
<dbReference type="Proteomes" id="UP001230188">
    <property type="component" value="Unassembled WGS sequence"/>
</dbReference>
<dbReference type="Pfam" id="PF16199">
    <property type="entry name" value="Radical_SAM_C"/>
    <property type="match status" value="1"/>
</dbReference>
<dbReference type="GO" id="GO:0002926">
    <property type="term" value="P:tRNA wobble base 5-methoxycarbonylmethyl-2-thiouridinylation"/>
    <property type="evidence" value="ECO:0007669"/>
    <property type="project" value="TreeGrafter"/>
</dbReference>
<keyword evidence="20" id="KW-1185">Reference proteome</keyword>
<evidence type="ECO:0000256" key="1">
    <source>
        <dbReference type="ARBA" id="ARBA00001966"/>
    </source>
</evidence>
<dbReference type="GO" id="GO:0033588">
    <property type="term" value="C:elongator holoenzyme complex"/>
    <property type="evidence" value="ECO:0007669"/>
    <property type="project" value="TreeGrafter"/>
</dbReference>
<comment type="pathway">
    <text evidence="2">tRNA modification.</text>
</comment>
<dbReference type="InterPro" id="IPR007197">
    <property type="entry name" value="rSAM"/>
</dbReference>
<dbReference type="SFLD" id="SFLDS00029">
    <property type="entry name" value="Radical_SAM"/>
    <property type="match status" value="1"/>
</dbReference>
<dbReference type="SFLD" id="SFLDF00344">
    <property type="entry name" value="ELP3-like"/>
    <property type="match status" value="1"/>
</dbReference>
<comment type="catalytic activity">
    <reaction evidence="15">
        <text>uridine(34) in tRNA + acetyl-CoA + S-adenosyl-L-methionine + H2O = 5-(carboxymethyl)uridine(34) in tRNA + 5'-deoxyadenosine + L-methionine + CoA + 2 H(+)</text>
        <dbReference type="Rhea" id="RHEA:61020"/>
        <dbReference type="Rhea" id="RHEA-COMP:10407"/>
        <dbReference type="Rhea" id="RHEA-COMP:11727"/>
        <dbReference type="ChEBI" id="CHEBI:15377"/>
        <dbReference type="ChEBI" id="CHEBI:15378"/>
        <dbReference type="ChEBI" id="CHEBI:17319"/>
        <dbReference type="ChEBI" id="CHEBI:57287"/>
        <dbReference type="ChEBI" id="CHEBI:57288"/>
        <dbReference type="ChEBI" id="CHEBI:57844"/>
        <dbReference type="ChEBI" id="CHEBI:59789"/>
        <dbReference type="ChEBI" id="CHEBI:65315"/>
        <dbReference type="ChEBI" id="CHEBI:74882"/>
        <dbReference type="EC" id="2.3.1.311"/>
    </reaction>
    <physiologicalReaction direction="left-to-right" evidence="15">
        <dbReference type="Rhea" id="RHEA:61021"/>
    </physiologicalReaction>
</comment>
<evidence type="ECO:0000256" key="13">
    <source>
        <dbReference type="ARBA" id="ARBA00023315"/>
    </source>
</evidence>
<feature type="domain" description="Elp3/MiaA/NifB-like radical SAM core" evidence="18">
    <location>
        <begin position="134"/>
        <end position="395"/>
    </location>
</feature>
<reference evidence="19" key="1">
    <citation type="submission" date="2023-01" db="EMBL/GenBank/DDBJ databases">
        <title>Metagenome sequencing of chrysophaentin producing Chrysophaeum taylorii.</title>
        <authorList>
            <person name="Davison J."/>
            <person name="Bewley C."/>
        </authorList>
    </citation>
    <scope>NUCLEOTIDE SEQUENCE</scope>
    <source>
        <strain evidence="19">NIES-1699</strain>
    </source>
</reference>